<dbReference type="PANTHER" id="PTHR20857">
    <property type="entry name" value="THIAMINE-PHOSPHATE PYROPHOSPHORYLASE"/>
    <property type="match status" value="1"/>
</dbReference>
<comment type="catalytic activity">
    <reaction evidence="7 10 11">
        <text>4-methyl-5-(2-phosphooxyethyl)-thiazole + 4-amino-2-methyl-5-(diphosphooxymethyl)pyrimidine + H(+) = thiamine phosphate + diphosphate</text>
        <dbReference type="Rhea" id="RHEA:22328"/>
        <dbReference type="ChEBI" id="CHEBI:15378"/>
        <dbReference type="ChEBI" id="CHEBI:33019"/>
        <dbReference type="ChEBI" id="CHEBI:37575"/>
        <dbReference type="ChEBI" id="CHEBI:57841"/>
        <dbReference type="ChEBI" id="CHEBI:58296"/>
        <dbReference type="EC" id="2.5.1.3"/>
    </reaction>
</comment>
<evidence type="ECO:0000256" key="7">
    <source>
        <dbReference type="ARBA" id="ARBA00047334"/>
    </source>
</evidence>
<dbReference type="GO" id="GO:0009228">
    <property type="term" value="P:thiamine biosynthetic process"/>
    <property type="evidence" value="ECO:0007669"/>
    <property type="project" value="UniProtKB-KW"/>
</dbReference>
<comment type="catalytic activity">
    <reaction evidence="8 10 11">
        <text>2-(2-carboxy-4-methylthiazol-5-yl)ethyl phosphate + 4-amino-2-methyl-5-(diphosphooxymethyl)pyrimidine + 2 H(+) = thiamine phosphate + CO2 + diphosphate</text>
        <dbReference type="Rhea" id="RHEA:47848"/>
        <dbReference type="ChEBI" id="CHEBI:15378"/>
        <dbReference type="ChEBI" id="CHEBI:16526"/>
        <dbReference type="ChEBI" id="CHEBI:33019"/>
        <dbReference type="ChEBI" id="CHEBI:37575"/>
        <dbReference type="ChEBI" id="CHEBI:57841"/>
        <dbReference type="ChEBI" id="CHEBI:62890"/>
        <dbReference type="EC" id="2.5.1.3"/>
    </reaction>
</comment>
<dbReference type="InterPro" id="IPR034291">
    <property type="entry name" value="TMP_synthase"/>
</dbReference>
<evidence type="ECO:0000256" key="8">
    <source>
        <dbReference type="ARBA" id="ARBA00047851"/>
    </source>
</evidence>
<dbReference type="GO" id="GO:0009229">
    <property type="term" value="P:thiamine diphosphate biosynthetic process"/>
    <property type="evidence" value="ECO:0007669"/>
    <property type="project" value="UniProtKB-UniRule"/>
</dbReference>
<organism evidence="14 15">
    <name type="scientific">Gilliamella intestini</name>
    <dbReference type="NCBI Taxonomy" id="1798183"/>
    <lineage>
        <taxon>Bacteria</taxon>
        <taxon>Pseudomonadati</taxon>
        <taxon>Pseudomonadota</taxon>
        <taxon>Gammaproteobacteria</taxon>
        <taxon>Orbales</taxon>
        <taxon>Orbaceae</taxon>
        <taxon>Gilliamella</taxon>
    </lineage>
</organism>
<dbReference type="GO" id="GO:0004789">
    <property type="term" value="F:thiamine-phosphate diphosphorylase activity"/>
    <property type="evidence" value="ECO:0007669"/>
    <property type="project" value="UniProtKB-UniRule"/>
</dbReference>
<keyword evidence="4 10" id="KW-0479">Metal-binding</keyword>
<dbReference type="Gene3D" id="3.20.20.70">
    <property type="entry name" value="Aldolase class I"/>
    <property type="match status" value="1"/>
</dbReference>
<dbReference type="FunFam" id="3.20.20.70:FF:000096">
    <property type="entry name" value="Thiamine-phosphate synthase"/>
    <property type="match status" value="1"/>
</dbReference>
<dbReference type="NCBIfam" id="TIGR00693">
    <property type="entry name" value="thiE"/>
    <property type="match status" value="1"/>
</dbReference>
<name>A0A1C4BHA6_9GAMM</name>
<keyword evidence="6 10" id="KW-0784">Thiamine biosynthesis</keyword>
<evidence type="ECO:0000256" key="10">
    <source>
        <dbReference type="HAMAP-Rule" id="MF_00097"/>
    </source>
</evidence>
<feature type="binding site" evidence="10">
    <location>
        <position position="141"/>
    </location>
    <ligand>
        <name>4-amino-2-methyl-5-(diphosphooxymethyl)pyrimidine</name>
        <dbReference type="ChEBI" id="CHEBI:57841"/>
    </ligand>
</feature>
<dbReference type="SUPFAM" id="SSF51391">
    <property type="entry name" value="Thiamin phosphate synthase"/>
    <property type="match status" value="1"/>
</dbReference>
<dbReference type="InterPro" id="IPR036206">
    <property type="entry name" value="ThiamineP_synth_sf"/>
</dbReference>
<comment type="function">
    <text evidence="1 10">Condenses 4-methyl-5-(beta-hydroxyethyl)thiazole monophosphate (THZ-P) and 2-methyl-4-amino-5-hydroxymethyl pyrimidine pyrophosphate (HMP-PP) to form thiamine monophosphate (TMP).</text>
</comment>
<reference evidence="15" key="1">
    <citation type="submission" date="2016-08" db="EMBL/GenBank/DDBJ databases">
        <authorList>
            <person name="Varghese N."/>
            <person name="Submissions Spin"/>
        </authorList>
    </citation>
    <scope>NUCLEOTIDE SEQUENCE [LARGE SCALE GENOMIC DNA]</scope>
    <source>
        <strain evidence="15">R-53144</strain>
    </source>
</reference>
<dbReference type="UniPathway" id="UPA00060">
    <property type="reaction ID" value="UER00141"/>
</dbReference>
<dbReference type="Proteomes" id="UP000199698">
    <property type="component" value="Unassembled WGS sequence"/>
</dbReference>
<sequence>MKKQLDLTLYLVLDPLLCEGINGMVNTTKIAIANGVTAIQLRSEQTFSGKDWYYAALALKETLKGTPIPLFINDHVDIALAVDADGVHIGQSDLPVDVTRQLIGNKKWLGFSISNHQQLNAVPWQKVDYLGIGPIYPTATKKDAAKALGTKQLTELVKLKQCPAVAIGGIDESNITDVIHTGIEGVAVVSAICGKKDIQQATLSLINKIKQAK</sequence>
<keyword evidence="15" id="KW-1185">Reference proteome</keyword>
<evidence type="ECO:0000256" key="6">
    <source>
        <dbReference type="ARBA" id="ARBA00022977"/>
    </source>
</evidence>
<evidence type="ECO:0000313" key="15">
    <source>
        <dbReference type="Proteomes" id="UP000199698"/>
    </source>
</evidence>
<feature type="binding site" evidence="10">
    <location>
        <position position="93"/>
    </location>
    <ligand>
        <name>Mg(2+)</name>
        <dbReference type="ChEBI" id="CHEBI:18420"/>
    </ligand>
</feature>
<evidence type="ECO:0000256" key="4">
    <source>
        <dbReference type="ARBA" id="ARBA00022723"/>
    </source>
</evidence>
<dbReference type="HAMAP" id="MF_00097">
    <property type="entry name" value="TMP_synthase"/>
    <property type="match status" value="1"/>
</dbReference>
<dbReference type="EC" id="2.5.1.3" evidence="10"/>
<feature type="binding site" evidence="10">
    <location>
        <position position="74"/>
    </location>
    <ligand>
        <name>Mg(2+)</name>
        <dbReference type="ChEBI" id="CHEBI:18420"/>
    </ligand>
</feature>
<evidence type="ECO:0000256" key="11">
    <source>
        <dbReference type="RuleBase" id="RU003826"/>
    </source>
</evidence>
<dbReference type="EMBL" id="FMBA01000020">
    <property type="protein sequence ID" value="SCC06108.1"/>
    <property type="molecule type" value="Genomic_DNA"/>
</dbReference>
<comment type="cofactor">
    <cofactor evidence="10">
        <name>Mg(2+)</name>
        <dbReference type="ChEBI" id="CHEBI:18420"/>
    </cofactor>
    <text evidence="10">Binds 1 Mg(2+) ion per subunit.</text>
</comment>
<dbReference type="OrthoDB" id="9789949at2"/>
<dbReference type="AlphaFoldDB" id="A0A1C4BHA6"/>
<evidence type="ECO:0000313" key="14">
    <source>
        <dbReference type="EMBL" id="SCC06108.1"/>
    </source>
</evidence>
<dbReference type="CDD" id="cd00564">
    <property type="entry name" value="TMP_TenI"/>
    <property type="match status" value="1"/>
</dbReference>
<feature type="domain" description="Thiamine phosphate synthase/TenI" evidence="13">
    <location>
        <begin position="9"/>
        <end position="192"/>
    </location>
</feature>
<proteinExistence type="inferred from homology"/>
<dbReference type="Pfam" id="PF02581">
    <property type="entry name" value="TMP-TENI"/>
    <property type="match status" value="1"/>
</dbReference>
<comment type="catalytic activity">
    <reaction evidence="9 10 11">
        <text>2-[(2R,5Z)-2-carboxy-4-methylthiazol-5(2H)-ylidene]ethyl phosphate + 4-amino-2-methyl-5-(diphosphooxymethyl)pyrimidine + 2 H(+) = thiamine phosphate + CO2 + diphosphate</text>
        <dbReference type="Rhea" id="RHEA:47844"/>
        <dbReference type="ChEBI" id="CHEBI:15378"/>
        <dbReference type="ChEBI" id="CHEBI:16526"/>
        <dbReference type="ChEBI" id="CHEBI:33019"/>
        <dbReference type="ChEBI" id="CHEBI:37575"/>
        <dbReference type="ChEBI" id="CHEBI:57841"/>
        <dbReference type="ChEBI" id="CHEBI:62899"/>
        <dbReference type="EC" id="2.5.1.3"/>
    </reaction>
</comment>
<dbReference type="GO" id="GO:0005737">
    <property type="term" value="C:cytoplasm"/>
    <property type="evidence" value="ECO:0007669"/>
    <property type="project" value="TreeGrafter"/>
</dbReference>
<comment type="similarity">
    <text evidence="10 11">Belongs to the thiamine-phosphate synthase family.</text>
</comment>
<keyword evidence="3 10" id="KW-0808">Transferase</keyword>
<dbReference type="STRING" id="1798183.GA0061080_102037"/>
<feature type="binding site" evidence="10">
    <location>
        <begin position="138"/>
        <end position="140"/>
    </location>
    <ligand>
        <name>2-[(2R,5Z)-2-carboxy-4-methylthiazol-5(2H)-ylidene]ethyl phosphate</name>
        <dbReference type="ChEBI" id="CHEBI:62899"/>
    </ligand>
</feature>
<evidence type="ECO:0000259" key="13">
    <source>
        <dbReference type="Pfam" id="PF02581"/>
    </source>
</evidence>
<feature type="binding site" evidence="10">
    <location>
        <position position="73"/>
    </location>
    <ligand>
        <name>4-amino-2-methyl-5-(diphosphooxymethyl)pyrimidine</name>
        <dbReference type="ChEBI" id="CHEBI:57841"/>
    </ligand>
</feature>
<protein>
    <recommendedName>
        <fullName evidence="10">Thiamine-phosphate synthase</fullName>
        <shortName evidence="10">TP synthase</shortName>
        <shortName evidence="10">TPS</shortName>
        <ecNumber evidence="10">2.5.1.3</ecNumber>
    </recommendedName>
    <alternativeName>
        <fullName evidence="10">Thiamine-phosphate pyrophosphorylase</fullName>
        <shortName evidence="10">TMP pyrophosphorylase</shortName>
        <shortName evidence="10">TMP-PPase</shortName>
    </alternativeName>
</protein>
<feature type="binding site" evidence="10">
    <location>
        <position position="112"/>
    </location>
    <ligand>
        <name>4-amino-2-methyl-5-(diphosphooxymethyl)pyrimidine</name>
        <dbReference type="ChEBI" id="CHEBI:57841"/>
    </ligand>
</feature>
<feature type="binding site" evidence="10">
    <location>
        <begin position="40"/>
        <end position="44"/>
    </location>
    <ligand>
        <name>4-amino-2-methyl-5-(diphosphooxymethyl)pyrimidine</name>
        <dbReference type="ChEBI" id="CHEBI:57841"/>
    </ligand>
</feature>
<feature type="binding site" evidence="10">
    <location>
        <position position="169"/>
    </location>
    <ligand>
        <name>2-[(2R,5Z)-2-carboxy-4-methylthiazol-5(2H)-ylidene]ethyl phosphate</name>
        <dbReference type="ChEBI" id="CHEBI:62899"/>
    </ligand>
</feature>
<feature type="binding site" evidence="10">
    <location>
        <begin position="189"/>
        <end position="190"/>
    </location>
    <ligand>
        <name>2-[(2R,5Z)-2-carboxy-4-methylthiazol-5(2H)-ylidene]ethyl phosphate</name>
        <dbReference type="ChEBI" id="CHEBI:62899"/>
    </ligand>
</feature>
<evidence type="ECO:0000256" key="3">
    <source>
        <dbReference type="ARBA" id="ARBA00022679"/>
    </source>
</evidence>
<dbReference type="InterPro" id="IPR013785">
    <property type="entry name" value="Aldolase_TIM"/>
</dbReference>
<evidence type="ECO:0000256" key="12">
    <source>
        <dbReference type="RuleBase" id="RU004253"/>
    </source>
</evidence>
<dbReference type="PANTHER" id="PTHR20857:SF23">
    <property type="entry name" value="THIAMINE BIOSYNTHETIC BIFUNCTIONAL ENZYME"/>
    <property type="match status" value="1"/>
</dbReference>
<evidence type="ECO:0000256" key="1">
    <source>
        <dbReference type="ARBA" id="ARBA00003814"/>
    </source>
</evidence>
<accession>A0A1C4BHA6</accession>
<dbReference type="RefSeq" id="WP_091123070.1">
    <property type="nucleotide sequence ID" value="NZ_FMBA01000020.1"/>
</dbReference>
<evidence type="ECO:0000256" key="2">
    <source>
        <dbReference type="ARBA" id="ARBA00005165"/>
    </source>
</evidence>
<keyword evidence="5 10" id="KW-0460">Magnesium</keyword>
<evidence type="ECO:0000256" key="9">
    <source>
        <dbReference type="ARBA" id="ARBA00047883"/>
    </source>
</evidence>
<evidence type="ECO:0000256" key="5">
    <source>
        <dbReference type="ARBA" id="ARBA00022842"/>
    </source>
</evidence>
<gene>
    <name evidence="10" type="primary">thiE</name>
    <name evidence="14" type="ORF">GA0061080_102037</name>
</gene>
<dbReference type="GO" id="GO:0000287">
    <property type="term" value="F:magnesium ion binding"/>
    <property type="evidence" value="ECO:0007669"/>
    <property type="project" value="UniProtKB-UniRule"/>
</dbReference>
<comment type="pathway">
    <text evidence="2 10 12">Cofactor biosynthesis; thiamine diphosphate biosynthesis; thiamine phosphate from 4-amino-2-methyl-5-diphosphomethylpyrimidine and 4-methyl-5-(2-phosphoethyl)-thiazole: step 1/1.</text>
</comment>
<dbReference type="InterPro" id="IPR022998">
    <property type="entry name" value="ThiamineP_synth_TenI"/>
</dbReference>